<feature type="non-terminal residue" evidence="1">
    <location>
        <position position="49"/>
    </location>
</feature>
<dbReference type="AlphaFoldDB" id="A0A816DHM5"/>
<dbReference type="EMBL" id="CAJOBJ010078765">
    <property type="protein sequence ID" value="CAF4491476.1"/>
    <property type="molecule type" value="Genomic_DNA"/>
</dbReference>
<reference evidence="1" key="1">
    <citation type="submission" date="2021-02" db="EMBL/GenBank/DDBJ databases">
        <authorList>
            <person name="Nowell W R."/>
        </authorList>
    </citation>
    <scope>NUCLEOTIDE SEQUENCE</scope>
</reference>
<evidence type="ECO:0000313" key="4">
    <source>
        <dbReference type="Proteomes" id="UP000663834"/>
    </source>
</evidence>
<protein>
    <submittedName>
        <fullName evidence="1">Uncharacterized protein</fullName>
    </submittedName>
</protein>
<dbReference type="Proteomes" id="UP000676336">
    <property type="component" value="Unassembled WGS sequence"/>
</dbReference>
<organism evidence="1 4">
    <name type="scientific">Rotaria magnacalcarata</name>
    <dbReference type="NCBI Taxonomy" id="392030"/>
    <lineage>
        <taxon>Eukaryota</taxon>
        <taxon>Metazoa</taxon>
        <taxon>Spiralia</taxon>
        <taxon>Gnathifera</taxon>
        <taxon>Rotifera</taxon>
        <taxon>Eurotatoria</taxon>
        <taxon>Bdelloidea</taxon>
        <taxon>Philodinida</taxon>
        <taxon>Philodinidae</taxon>
        <taxon>Rotaria</taxon>
    </lineage>
</organism>
<comment type="caution">
    <text evidence="1">The sequence shown here is derived from an EMBL/GenBank/DDBJ whole genome shotgun (WGS) entry which is preliminary data.</text>
</comment>
<proteinExistence type="predicted"/>
<evidence type="ECO:0000313" key="1">
    <source>
        <dbReference type="EMBL" id="CAF1634409.1"/>
    </source>
</evidence>
<sequence>MFLIFRYDAADDLIRWSYTKCHAFEWKEMMTRSSMELSDNECPSEYEAM</sequence>
<dbReference type="EMBL" id="CAJOBI010073969">
    <property type="protein sequence ID" value="CAF4470467.1"/>
    <property type="molecule type" value="Genomic_DNA"/>
</dbReference>
<dbReference type="Proteomes" id="UP000663834">
    <property type="component" value="Unassembled WGS sequence"/>
</dbReference>
<accession>A0A816DHM5</accession>
<dbReference type="EMBL" id="CAJNOW010014696">
    <property type="protein sequence ID" value="CAF1634409.1"/>
    <property type="molecule type" value="Genomic_DNA"/>
</dbReference>
<gene>
    <name evidence="3" type="ORF">GIL414_LOCUS34282</name>
    <name evidence="1" type="ORF">KQP761_LOCUS26782</name>
    <name evidence="2" type="ORF">SMN809_LOCUS33565</name>
</gene>
<evidence type="ECO:0000313" key="3">
    <source>
        <dbReference type="EMBL" id="CAF4491476.1"/>
    </source>
</evidence>
<name>A0A816DHM5_9BILA</name>
<evidence type="ECO:0000313" key="2">
    <source>
        <dbReference type="EMBL" id="CAF4470467.1"/>
    </source>
</evidence>
<dbReference type="Proteomes" id="UP000681720">
    <property type="component" value="Unassembled WGS sequence"/>
</dbReference>